<dbReference type="EMBL" id="LR797076">
    <property type="protein sequence ID" value="CAB4185771.1"/>
    <property type="molecule type" value="Genomic_DNA"/>
</dbReference>
<dbReference type="EMBL" id="LR797198">
    <property type="protein sequence ID" value="CAB4193522.1"/>
    <property type="molecule type" value="Genomic_DNA"/>
</dbReference>
<evidence type="ECO:0000313" key="2">
    <source>
        <dbReference type="EMBL" id="CAB4193522.1"/>
    </source>
</evidence>
<name>A0A6J5RCC4_9CAUD</name>
<organism evidence="2">
    <name type="scientific">uncultured Caudovirales phage</name>
    <dbReference type="NCBI Taxonomy" id="2100421"/>
    <lineage>
        <taxon>Viruses</taxon>
        <taxon>Duplodnaviria</taxon>
        <taxon>Heunggongvirae</taxon>
        <taxon>Uroviricota</taxon>
        <taxon>Caudoviricetes</taxon>
        <taxon>Peduoviridae</taxon>
        <taxon>Maltschvirus</taxon>
        <taxon>Maltschvirus maltsch</taxon>
    </lineage>
</organism>
<evidence type="ECO:0000313" key="1">
    <source>
        <dbReference type="EMBL" id="CAB4185771.1"/>
    </source>
</evidence>
<accession>A0A6J5RCC4</accession>
<proteinExistence type="predicted"/>
<reference evidence="2" key="1">
    <citation type="submission" date="2020-05" db="EMBL/GenBank/DDBJ databases">
        <authorList>
            <person name="Chiriac C."/>
            <person name="Salcher M."/>
            <person name="Ghai R."/>
            <person name="Kavagutti S V."/>
        </authorList>
    </citation>
    <scope>NUCLEOTIDE SEQUENCE</scope>
</reference>
<sequence>MISLFKKKQTNNTYTPIVPSGLIAHTEKGYFYVKGKKRFKFISDKAMNSWNLPVIDTKELMMSEYPISGVVGFRDGSLLKDISDGKIYLVSDNKRRHVVEPDVLEWINTPVIQAGQKEIFVHAEGDKLDGN</sequence>
<gene>
    <name evidence="1" type="ORF">UFOVP1119_117</name>
    <name evidence="2" type="ORF">UFOVP1238_91</name>
</gene>
<protein>
    <submittedName>
        <fullName evidence="2">Uncharacterized protein</fullName>
    </submittedName>
</protein>